<accession>A0A7T7AJ49</accession>
<dbReference type="InterPro" id="IPR010982">
    <property type="entry name" value="Lambda_DNA-bd_dom_sf"/>
</dbReference>
<dbReference type="InterPro" id="IPR001387">
    <property type="entry name" value="Cro/C1-type_HTH"/>
</dbReference>
<organism evidence="2 3">
    <name type="scientific">Burkholderia anthina</name>
    <dbReference type="NCBI Taxonomy" id="179879"/>
    <lineage>
        <taxon>Bacteria</taxon>
        <taxon>Pseudomonadati</taxon>
        <taxon>Pseudomonadota</taxon>
        <taxon>Betaproteobacteria</taxon>
        <taxon>Burkholderiales</taxon>
        <taxon>Burkholderiaceae</taxon>
        <taxon>Burkholderia</taxon>
        <taxon>Burkholderia cepacia complex</taxon>
    </lineage>
</organism>
<dbReference type="EMBL" id="CP066770">
    <property type="protein sequence ID" value="QQK04561.1"/>
    <property type="molecule type" value="Genomic_DNA"/>
</dbReference>
<evidence type="ECO:0000313" key="2">
    <source>
        <dbReference type="EMBL" id="QQK04561.1"/>
    </source>
</evidence>
<dbReference type="Pfam" id="PF12472">
    <property type="entry name" value="DUF3693"/>
    <property type="match status" value="1"/>
</dbReference>
<name>A0A7T7AJ49_9BURK</name>
<dbReference type="KEGG" id="bann:JFN94_24715"/>
<sequence>MKTTVEYLDDVKAILELPSDYAVATALGCTRAAISRYRLGQSHFDDATCARVAEILGIETLEVLAAAHAERARDDVSRRIWEGVWGKVTGVTATTVLAVGVSLAAAPSVAESATIQPIVSSLHVM</sequence>
<dbReference type="InterPro" id="IPR021096">
    <property type="entry name" value="Vibrio_phage_VSK_Orf152"/>
</dbReference>
<evidence type="ECO:0000313" key="3">
    <source>
        <dbReference type="Proteomes" id="UP000596205"/>
    </source>
</evidence>
<protein>
    <recommendedName>
        <fullName evidence="1">HTH cro/C1-type domain-containing protein</fullName>
    </recommendedName>
</protein>
<reference evidence="2 3" key="1">
    <citation type="submission" date="2020-12" db="EMBL/GenBank/DDBJ databases">
        <title>Complete genome sequence of Burkholderia anthina BJQ0011.</title>
        <authorList>
            <person name="Xu Y."/>
        </authorList>
    </citation>
    <scope>NUCLEOTIDE SEQUENCE [LARGE SCALE GENOMIC DNA]</scope>
    <source>
        <strain evidence="2 3">BJQ0011</strain>
    </source>
</reference>
<dbReference type="CDD" id="cd00093">
    <property type="entry name" value="HTH_XRE"/>
    <property type="match status" value="1"/>
</dbReference>
<dbReference type="AlphaFoldDB" id="A0A7T7AJ49"/>
<dbReference type="RefSeq" id="WP_199568764.1">
    <property type="nucleotide sequence ID" value="NZ_CP066770.1"/>
</dbReference>
<proteinExistence type="predicted"/>
<dbReference type="Proteomes" id="UP000596205">
    <property type="component" value="Chromosome 2"/>
</dbReference>
<gene>
    <name evidence="2" type="ORF">JFN94_24715</name>
</gene>
<feature type="domain" description="HTH cro/C1-type" evidence="1">
    <location>
        <begin position="22"/>
        <end position="64"/>
    </location>
</feature>
<dbReference type="GO" id="GO:0003677">
    <property type="term" value="F:DNA binding"/>
    <property type="evidence" value="ECO:0007669"/>
    <property type="project" value="InterPro"/>
</dbReference>
<dbReference type="Gene3D" id="1.10.260.40">
    <property type="entry name" value="lambda repressor-like DNA-binding domains"/>
    <property type="match status" value="1"/>
</dbReference>
<dbReference type="PROSITE" id="PS50943">
    <property type="entry name" value="HTH_CROC1"/>
    <property type="match status" value="1"/>
</dbReference>
<evidence type="ECO:0000259" key="1">
    <source>
        <dbReference type="PROSITE" id="PS50943"/>
    </source>
</evidence>